<dbReference type="SUPFAM" id="SSF52172">
    <property type="entry name" value="CheY-like"/>
    <property type="match status" value="1"/>
</dbReference>
<dbReference type="EMBL" id="JAMZFW010000006">
    <property type="protein sequence ID" value="MCP1101955.1"/>
    <property type="molecule type" value="Genomic_DNA"/>
</dbReference>
<keyword evidence="3" id="KW-1185">Reference proteome</keyword>
<dbReference type="InterPro" id="IPR011006">
    <property type="entry name" value="CheY-like_superfamily"/>
</dbReference>
<evidence type="ECO:0000259" key="1">
    <source>
        <dbReference type="PROSITE" id="PS50921"/>
    </source>
</evidence>
<dbReference type="Gene3D" id="1.10.10.10">
    <property type="entry name" value="Winged helix-like DNA-binding domain superfamily/Winged helix DNA-binding domain"/>
    <property type="match status" value="1"/>
</dbReference>
<accession>A0ABT1E811</accession>
<name>A0ABT1E811_9FIRM</name>
<comment type="caution">
    <text evidence="2">The sequence shown here is derived from an EMBL/GenBank/DDBJ whole genome shotgun (WGS) entry which is preliminary data.</text>
</comment>
<evidence type="ECO:0000313" key="3">
    <source>
        <dbReference type="Proteomes" id="UP001523566"/>
    </source>
</evidence>
<dbReference type="SMART" id="SM01012">
    <property type="entry name" value="ANTAR"/>
    <property type="match status" value="1"/>
</dbReference>
<reference evidence="2 3" key="1">
    <citation type="journal article" date="2022" name="Genome Biol. Evol.">
        <title>Host diet, physiology and behaviors set the stage for Lachnospiraceae cladogenesis.</title>
        <authorList>
            <person name="Vera-Ponce De Leon A."/>
            <person name="Schneider M."/>
            <person name="Jahnes B.C."/>
            <person name="Sadowski V."/>
            <person name="Camuy-Velez L.A."/>
            <person name="Duan J."/>
            <person name="Sabree Z.L."/>
        </authorList>
    </citation>
    <scope>NUCLEOTIDE SEQUENCE [LARGE SCALE GENOMIC DNA]</scope>
    <source>
        <strain evidence="2 3">PAL113</strain>
    </source>
</reference>
<dbReference type="InterPro" id="IPR005561">
    <property type="entry name" value="ANTAR"/>
</dbReference>
<dbReference type="RefSeq" id="WP_262065743.1">
    <property type="nucleotide sequence ID" value="NZ_JAMXOD010000006.1"/>
</dbReference>
<organism evidence="2 3">
    <name type="scientific">Aequitasia blattaphilus</name>
    <dbReference type="NCBI Taxonomy" id="2949332"/>
    <lineage>
        <taxon>Bacteria</taxon>
        <taxon>Bacillati</taxon>
        <taxon>Bacillota</taxon>
        <taxon>Clostridia</taxon>
        <taxon>Lachnospirales</taxon>
        <taxon>Lachnospiraceae</taxon>
        <taxon>Aequitasia</taxon>
    </lineage>
</organism>
<dbReference type="Pfam" id="PF03861">
    <property type="entry name" value="ANTAR"/>
    <property type="match status" value="1"/>
</dbReference>
<dbReference type="PROSITE" id="PS50921">
    <property type="entry name" value="ANTAR"/>
    <property type="match status" value="1"/>
</dbReference>
<dbReference type="Proteomes" id="UP001523566">
    <property type="component" value="Unassembled WGS sequence"/>
</dbReference>
<sequence>MFGIIIVFPNKDNAVQIQNMLMHQGLPVKEVCTTGAQALKAAETLDEGIVICGYKYNDMVYTELREYLSEAMEMVLIASADRWSSGHASGVLGLSMPFRAYDLVNTVNMLTVSMQKKRKKKRFVKKEREPKEQALIDQAKNLLMSRNNMTEEQAHKYLQKTSMDNQTTLIETAQMVLSIMSE</sequence>
<protein>
    <submittedName>
        <fullName evidence="2">ANTAR domain-containing protein</fullName>
    </submittedName>
</protein>
<gene>
    <name evidence="2" type="ORF">NK125_05925</name>
</gene>
<proteinExistence type="predicted"/>
<evidence type="ECO:0000313" key="2">
    <source>
        <dbReference type="EMBL" id="MCP1101955.1"/>
    </source>
</evidence>
<feature type="domain" description="ANTAR" evidence="1">
    <location>
        <begin position="116"/>
        <end position="177"/>
    </location>
</feature>
<dbReference type="InterPro" id="IPR036388">
    <property type="entry name" value="WH-like_DNA-bd_sf"/>
</dbReference>